<keyword evidence="2" id="KW-1185">Reference proteome</keyword>
<evidence type="ECO:0000313" key="2">
    <source>
        <dbReference type="Proteomes" id="UP000324222"/>
    </source>
</evidence>
<dbReference type="AlphaFoldDB" id="A0A5B7GQ69"/>
<reference evidence="1 2" key="1">
    <citation type="submission" date="2019-05" db="EMBL/GenBank/DDBJ databases">
        <title>Another draft genome of Portunus trituberculatus and its Hox gene families provides insights of decapod evolution.</title>
        <authorList>
            <person name="Jeong J.-H."/>
            <person name="Song I."/>
            <person name="Kim S."/>
            <person name="Choi T."/>
            <person name="Kim D."/>
            <person name="Ryu S."/>
            <person name="Kim W."/>
        </authorList>
    </citation>
    <scope>NUCLEOTIDE SEQUENCE [LARGE SCALE GENOMIC DNA]</scope>
    <source>
        <tissue evidence="1">Muscle</tissue>
    </source>
</reference>
<organism evidence="1 2">
    <name type="scientific">Portunus trituberculatus</name>
    <name type="common">Swimming crab</name>
    <name type="synonym">Neptunus trituberculatus</name>
    <dbReference type="NCBI Taxonomy" id="210409"/>
    <lineage>
        <taxon>Eukaryota</taxon>
        <taxon>Metazoa</taxon>
        <taxon>Ecdysozoa</taxon>
        <taxon>Arthropoda</taxon>
        <taxon>Crustacea</taxon>
        <taxon>Multicrustacea</taxon>
        <taxon>Malacostraca</taxon>
        <taxon>Eumalacostraca</taxon>
        <taxon>Eucarida</taxon>
        <taxon>Decapoda</taxon>
        <taxon>Pleocyemata</taxon>
        <taxon>Brachyura</taxon>
        <taxon>Eubrachyura</taxon>
        <taxon>Portunoidea</taxon>
        <taxon>Portunidae</taxon>
        <taxon>Portuninae</taxon>
        <taxon>Portunus</taxon>
    </lineage>
</organism>
<evidence type="ECO:0000313" key="1">
    <source>
        <dbReference type="EMBL" id="MPC59779.1"/>
    </source>
</evidence>
<sequence length="91" mass="9727">MSALGLKSWFDSEKVHGRARLGTQVGLEIGLKGSYVSPRRAGKIDFDATLDSFQYARDSPRLGKSACLLCGESEASSPPDLKPSSSTLLLP</sequence>
<comment type="caution">
    <text evidence="1">The sequence shown here is derived from an EMBL/GenBank/DDBJ whole genome shotgun (WGS) entry which is preliminary data.</text>
</comment>
<name>A0A5B7GQ69_PORTR</name>
<protein>
    <submittedName>
        <fullName evidence="1">Uncharacterized protein</fullName>
    </submittedName>
</protein>
<accession>A0A5B7GQ69</accession>
<dbReference type="EMBL" id="VSRR010016867">
    <property type="protein sequence ID" value="MPC59779.1"/>
    <property type="molecule type" value="Genomic_DNA"/>
</dbReference>
<proteinExistence type="predicted"/>
<dbReference type="Proteomes" id="UP000324222">
    <property type="component" value="Unassembled WGS sequence"/>
</dbReference>
<gene>
    <name evidence="1" type="ORF">E2C01_053808</name>
</gene>